<name>A0A1H9GQF8_9SPIR</name>
<evidence type="ECO:0000313" key="2">
    <source>
        <dbReference type="Proteomes" id="UP000182360"/>
    </source>
</evidence>
<accession>A0A1H9GQF8</accession>
<sequence>MPQEDYSKLLNTILTLSFEQRLNLLSVVAESLQDKDPVPPDMSVSSINELNQKLDEGLSDIKAGRVIPGEVVNQRLHEKYGI</sequence>
<protein>
    <recommendedName>
        <fullName evidence="3">Addiction module component, TIGR02574 family</fullName>
    </recommendedName>
</protein>
<gene>
    <name evidence="1" type="ORF">SAMN04487977_10595</name>
</gene>
<proteinExistence type="predicted"/>
<dbReference type="AlphaFoldDB" id="A0A1H9GQF8"/>
<dbReference type="EMBL" id="FOFU01000005">
    <property type="protein sequence ID" value="SEQ52219.1"/>
    <property type="molecule type" value="Genomic_DNA"/>
</dbReference>
<dbReference type="RefSeq" id="WP_074643803.1">
    <property type="nucleotide sequence ID" value="NZ_FOFU01000005.1"/>
</dbReference>
<organism evidence="1 2">
    <name type="scientific">Treponema bryantii</name>
    <dbReference type="NCBI Taxonomy" id="163"/>
    <lineage>
        <taxon>Bacteria</taxon>
        <taxon>Pseudomonadati</taxon>
        <taxon>Spirochaetota</taxon>
        <taxon>Spirochaetia</taxon>
        <taxon>Spirochaetales</taxon>
        <taxon>Treponemataceae</taxon>
        <taxon>Treponema</taxon>
    </lineage>
</organism>
<evidence type="ECO:0000313" key="1">
    <source>
        <dbReference type="EMBL" id="SEQ52219.1"/>
    </source>
</evidence>
<dbReference type="Proteomes" id="UP000182360">
    <property type="component" value="Unassembled WGS sequence"/>
</dbReference>
<keyword evidence="2" id="KW-1185">Reference proteome</keyword>
<reference evidence="1 2" key="1">
    <citation type="submission" date="2016-10" db="EMBL/GenBank/DDBJ databases">
        <authorList>
            <person name="de Groot N.N."/>
        </authorList>
    </citation>
    <scope>NUCLEOTIDE SEQUENCE [LARGE SCALE GENOMIC DNA]</scope>
    <source>
        <strain evidence="1 2">B25</strain>
    </source>
</reference>
<evidence type="ECO:0008006" key="3">
    <source>
        <dbReference type="Google" id="ProtNLM"/>
    </source>
</evidence>